<sequence>MRSYRGARIYQASEEGEGTVKAAVVVFEYDLDVIQCPELTTHNIVVVRIRTRAWEIAAASAYFETDKPMDSYLEHLRAIRRGLGSHHLLTTLTQKAHGGGASRKVAVWRSYVPHWTSWSCRCSTAAPTFDTIQRGRRYCRHVDVTACSTNATARC</sequence>
<dbReference type="EMBL" id="KZ149996">
    <property type="protein sequence ID" value="PZC75441.1"/>
    <property type="molecule type" value="Genomic_DNA"/>
</dbReference>
<evidence type="ECO:0000313" key="1">
    <source>
        <dbReference type="EMBL" id="PZC75441.1"/>
    </source>
</evidence>
<protein>
    <submittedName>
        <fullName evidence="1">Uncharacterized protein</fullName>
    </submittedName>
</protein>
<evidence type="ECO:0000313" key="2">
    <source>
        <dbReference type="Proteomes" id="UP000249218"/>
    </source>
</evidence>
<name>A0A2W1BMC5_HELAM</name>
<accession>A0A2W1BMC5</accession>
<proteinExistence type="predicted"/>
<dbReference type="OrthoDB" id="411871at2759"/>
<dbReference type="SUPFAM" id="SSF56219">
    <property type="entry name" value="DNase I-like"/>
    <property type="match status" value="1"/>
</dbReference>
<dbReference type="Gene3D" id="3.60.10.10">
    <property type="entry name" value="Endonuclease/exonuclease/phosphatase"/>
    <property type="match status" value="1"/>
</dbReference>
<reference evidence="1 2" key="1">
    <citation type="journal article" date="2017" name="BMC Biol.">
        <title>Genomic innovations, transcriptional plasticity and gene loss underlying the evolution and divergence of two highly polyphagous and invasive Helicoverpa pest species.</title>
        <authorList>
            <person name="Pearce S.L."/>
            <person name="Clarke D.F."/>
            <person name="East P.D."/>
            <person name="Elfekih S."/>
            <person name="Gordon K.H."/>
            <person name="Jermiin L.S."/>
            <person name="McGaughran A."/>
            <person name="Oakeshott J.G."/>
            <person name="Papanikolaou A."/>
            <person name="Perera O.P."/>
            <person name="Rane R.V."/>
            <person name="Richards S."/>
            <person name="Tay W.T."/>
            <person name="Walsh T.K."/>
            <person name="Anderson A."/>
            <person name="Anderson C.J."/>
            <person name="Asgari S."/>
            <person name="Board P.G."/>
            <person name="Bretschneider A."/>
            <person name="Campbell P.M."/>
            <person name="Chertemps T."/>
            <person name="Christeller J.T."/>
            <person name="Coppin C.W."/>
            <person name="Downes S.J."/>
            <person name="Duan G."/>
            <person name="Farnsworth C.A."/>
            <person name="Good R.T."/>
            <person name="Han L.B."/>
            <person name="Han Y.C."/>
            <person name="Hatje K."/>
            <person name="Horne I."/>
            <person name="Huang Y.P."/>
            <person name="Hughes D.S."/>
            <person name="Jacquin-Joly E."/>
            <person name="James W."/>
            <person name="Jhangiani S."/>
            <person name="Kollmar M."/>
            <person name="Kuwar S.S."/>
            <person name="Li S."/>
            <person name="Liu N.Y."/>
            <person name="Maibeche M.T."/>
            <person name="Miller J.R."/>
            <person name="Montagne N."/>
            <person name="Perry T."/>
            <person name="Qu J."/>
            <person name="Song S.V."/>
            <person name="Sutton G.G."/>
            <person name="Vogel H."/>
            <person name="Walenz B.P."/>
            <person name="Xu W."/>
            <person name="Zhang H.J."/>
            <person name="Zou Z."/>
            <person name="Batterham P."/>
            <person name="Edwards O.R."/>
            <person name="Feyereisen R."/>
            <person name="Gibbs R.A."/>
            <person name="Heckel D.G."/>
            <person name="McGrath A."/>
            <person name="Robin C."/>
            <person name="Scherer S.E."/>
            <person name="Worley K.C."/>
            <person name="Wu Y.D."/>
        </authorList>
    </citation>
    <scope>NUCLEOTIDE SEQUENCE [LARGE SCALE GENOMIC DNA]</scope>
    <source>
        <strain evidence="1">Harm_GR_Male_#8</strain>
        <tissue evidence="1">Whole organism</tissue>
    </source>
</reference>
<dbReference type="Proteomes" id="UP000249218">
    <property type="component" value="Unassembled WGS sequence"/>
</dbReference>
<gene>
    <name evidence="1" type="primary">HaOG206110</name>
    <name evidence="1" type="ORF">B5X24_HaOG206110</name>
</gene>
<dbReference type="AlphaFoldDB" id="A0A2W1BMC5"/>
<dbReference type="InterPro" id="IPR036691">
    <property type="entry name" value="Endo/exonu/phosph_ase_sf"/>
</dbReference>
<keyword evidence="2" id="KW-1185">Reference proteome</keyword>
<organism evidence="1 2">
    <name type="scientific">Helicoverpa armigera</name>
    <name type="common">Cotton bollworm</name>
    <name type="synonym">Heliothis armigera</name>
    <dbReference type="NCBI Taxonomy" id="29058"/>
    <lineage>
        <taxon>Eukaryota</taxon>
        <taxon>Metazoa</taxon>
        <taxon>Ecdysozoa</taxon>
        <taxon>Arthropoda</taxon>
        <taxon>Hexapoda</taxon>
        <taxon>Insecta</taxon>
        <taxon>Pterygota</taxon>
        <taxon>Neoptera</taxon>
        <taxon>Endopterygota</taxon>
        <taxon>Lepidoptera</taxon>
        <taxon>Glossata</taxon>
        <taxon>Ditrysia</taxon>
        <taxon>Noctuoidea</taxon>
        <taxon>Noctuidae</taxon>
        <taxon>Heliothinae</taxon>
        <taxon>Helicoverpa</taxon>
    </lineage>
</organism>